<dbReference type="GO" id="GO:0005634">
    <property type="term" value="C:nucleus"/>
    <property type="evidence" value="ECO:0007669"/>
    <property type="project" value="UniProtKB-SubCell"/>
</dbReference>
<dbReference type="GO" id="GO:0009409">
    <property type="term" value="P:response to cold"/>
    <property type="evidence" value="ECO:0007669"/>
    <property type="project" value="UniProtKB-ARBA"/>
</dbReference>
<dbReference type="SUPFAM" id="SSF81296">
    <property type="entry name" value="E set domains"/>
    <property type="match status" value="1"/>
</dbReference>
<keyword evidence="6" id="KW-0112">Calmodulin-binding</keyword>
<keyword evidence="10" id="KW-0175">Coiled coil</keyword>
<feature type="region of interest" description="Disordered" evidence="16">
    <location>
        <begin position="478"/>
        <end position="503"/>
    </location>
</feature>
<dbReference type="InterPro" id="IPR005559">
    <property type="entry name" value="CG-1_dom"/>
</dbReference>
<dbReference type="GO" id="GO:0009820">
    <property type="term" value="P:alkaloid metabolic process"/>
    <property type="evidence" value="ECO:0007669"/>
    <property type="project" value="UniProtKB-KW"/>
</dbReference>
<dbReference type="SUPFAM" id="SSF48403">
    <property type="entry name" value="Ankyrin repeat"/>
    <property type="match status" value="1"/>
</dbReference>
<dbReference type="Pfam" id="PF08241">
    <property type="entry name" value="Methyltransf_11"/>
    <property type="match status" value="1"/>
</dbReference>
<keyword evidence="12" id="KW-0010">Activator</keyword>
<dbReference type="Gene3D" id="2.60.40.10">
    <property type="entry name" value="Immunoglobulins"/>
    <property type="match status" value="1"/>
</dbReference>
<comment type="caution">
    <text evidence="18">The sequence shown here is derived from an EMBL/GenBank/DDBJ whole genome shotgun (WGS) entry which is preliminary data.</text>
</comment>
<evidence type="ECO:0000256" key="2">
    <source>
        <dbReference type="ARBA" id="ARBA00008267"/>
    </source>
</evidence>
<dbReference type="InterPro" id="IPR036770">
    <property type="entry name" value="Ankyrin_rpt-contain_sf"/>
</dbReference>
<evidence type="ECO:0000256" key="11">
    <source>
        <dbReference type="ARBA" id="ARBA00023125"/>
    </source>
</evidence>
<evidence type="ECO:0000256" key="13">
    <source>
        <dbReference type="ARBA" id="ARBA00023163"/>
    </source>
</evidence>
<keyword evidence="9 15" id="KW-0040">ANK repeat</keyword>
<dbReference type="Pfam" id="PF12796">
    <property type="entry name" value="Ank_2"/>
    <property type="match status" value="1"/>
</dbReference>
<dbReference type="SMART" id="SM01076">
    <property type="entry name" value="CG-1"/>
    <property type="match status" value="1"/>
</dbReference>
<dbReference type="CDD" id="cd23767">
    <property type="entry name" value="IQCD"/>
    <property type="match status" value="1"/>
</dbReference>
<dbReference type="Gene3D" id="1.20.5.190">
    <property type="match status" value="1"/>
</dbReference>
<keyword evidence="4" id="KW-0677">Repeat</keyword>
<evidence type="ECO:0000313" key="18">
    <source>
        <dbReference type="EMBL" id="KAG5555374.1"/>
    </source>
</evidence>
<evidence type="ECO:0000313" key="19">
    <source>
        <dbReference type="Proteomes" id="UP000823749"/>
    </source>
</evidence>
<dbReference type="Pfam" id="PF01833">
    <property type="entry name" value="TIG"/>
    <property type="match status" value="1"/>
</dbReference>
<dbReference type="PANTHER" id="PTHR23335:SF0">
    <property type="entry name" value="CALMODULIN-BINDING TRANSCRIPTION ACTIVATOR 2-LIKE ISOFORM X1"/>
    <property type="match status" value="1"/>
</dbReference>
<dbReference type="InterPro" id="IPR014756">
    <property type="entry name" value="Ig_E-set"/>
</dbReference>
<evidence type="ECO:0000256" key="6">
    <source>
        <dbReference type="ARBA" id="ARBA00022860"/>
    </source>
</evidence>
<dbReference type="PROSITE" id="PS51437">
    <property type="entry name" value="CG_1"/>
    <property type="match status" value="1"/>
</dbReference>
<dbReference type="InterPro" id="IPR013216">
    <property type="entry name" value="Methyltransf_11"/>
</dbReference>
<keyword evidence="7" id="KW-0805">Transcription regulation</keyword>
<dbReference type="Gene3D" id="3.40.50.150">
    <property type="entry name" value="Vaccinia Virus protein VP39"/>
    <property type="match status" value="1"/>
</dbReference>
<dbReference type="Proteomes" id="UP000823749">
    <property type="component" value="Chromosome 4"/>
</dbReference>
<proteinExistence type="inferred from homology"/>
<evidence type="ECO:0000256" key="5">
    <source>
        <dbReference type="ARBA" id="ARBA00022837"/>
    </source>
</evidence>
<keyword evidence="3" id="KW-0597">Phosphoprotein</keyword>
<dbReference type="PANTHER" id="PTHR23335">
    <property type="entry name" value="CALMODULIN-BINDING TRANSCRIPTION ACTIVATOR CAMTA"/>
    <property type="match status" value="1"/>
</dbReference>
<dbReference type="InterPro" id="IPR027417">
    <property type="entry name" value="P-loop_NTPase"/>
</dbReference>
<dbReference type="FunFam" id="1.20.5.190:FF:000003">
    <property type="entry name" value="Calmodulin-binding transcription activator 2"/>
    <property type="match status" value="1"/>
</dbReference>
<feature type="repeat" description="ANK" evidence="15">
    <location>
        <begin position="817"/>
        <end position="849"/>
    </location>
</feature>
<evidence type="ECO:0000256" key="15">
    <source>
        <dbReference type="PROSITE-ProRule" id="PRU00023"/>
    </source>
</evidence>
<dbReference type="Pfam" id="PF03859">
    <property type="entry name" value="CG-1"/>
    <property type="match status" value="1"/>
</dbReference>
<dbReference type="FunFam" id="2.60.40.10:FF:000314">
    <property type="entry name" value="Calmodulin-binding transcription activator 2"/>
    <property type="match status" value="1"/>
</dbReference>
<keyword evidence="11" id="KW-0238">DNA-binding</keyword>
<dbReference type="GO" id="GO:0003712">
    <property type="term" value="F:transcription coregulator activity"/>
    <property type="evidence" value="ECO:0007669"/>
    <property type="project" value="TreeGrafter"/>
</dbReference>
<gene>
    <name evidence="18" type="ORF">RHGRI_012799</name>
</gene>
<dbReference type="InterPro" id="IPR002909">
    <property type="entry name" value="IPT_dom"/>
</dbReference>
<dbReference type="FunFam" id="3.40.50.150:FF:000224">
    <property type="entry name" value="S-adenosyl-L-methionine-dependent methyltransferases superfamily protein"/>
    <property type="match status" value="1"/>
</dbReference>
<dbReference type="SMART" id="SM00015">
    <property type="entry name" value="IQ"/>
    <property type="match status" value="2"/>
</dbReference>
<name>A0AAV6KSW1_9ERIC</name>
<feature type="domain" description="CG-1" evidence="17">
    <location>
        <begin position="138"/>
        <end position="279"/>
    </location>
</feature>
<evidence type="ECO:0000256" key="7">
    <source>
        <dbReference type="ARBA" id="ARBA00023015"/>
    </source>
</evidence>
<protein>
    <recommendedName>
        <fullName evidence="17">CG-1 domain-containing protein</fullName>
    </recommendedName>
</protein>
<dbReference type="InterPro" id="IPR029063">
    <property type="entry name" value="SAM-dependent_MTases_sf"/>
</dbReference>
<dbReference type="InterPro" id="IPR002110">
    <property type="entry name" value="Ankyrin_rpt"/>
</dbReference>
<comment type="subcellular location">
    <subcellularLocation>
        <location evidence="1">Nucleus</location>
    </subcellularLocation>
</comment>
<evidence type="ECO:0000256" key="9">
    <source>
        <dbReference type="ARBA" id="ARBA00023043"/>
    </source>
</evidence>
<keyword evidence="19" id="KW-1185">Reference proteome</keyword>
<organism evidence="18 19">
    <name type="scientific">Rhododendron griersonianum</name>
    <dbReference type="NCBI Taxonomy" id="479676"/>
    <lineage>
        <taxon>Eukaryota</taxon>
        <taxon>Viridiplantae</taxon>
        <taxon>Streptophyta</taxon>
        <taxon>Embryophyta</taxon>
        <taxon>Tracheophyta</taxon>
        <taxon>Spermatophyta</taxon>
        <taxon>Magnoliopsida</taxon>
        <taxon>eudicotyledons</taxon>
        <taxon>Gunneridae</taxon>
        <taxon>Pentapetalae</taxon>
        <taxon>asterids</taxon>
        <taxon>Ericales</taxon>
        <taxon>Ericaceae</taxon>
        <taxon>Ericoideae</taxon>
        <taxon>Rhodoreae</taxon>
        <taxon>Rhododendron</taxon>
    </lineage>
</organism>
<evidence type="ECO:0000259" key="17">
    <source>
        <dbReference type="PROSITE" id="PS51437"/>
    </source>
</evidence>
<dbReference type="SUPFAM" id="SSF52540">
    <property type="entry name" value="P-loop containing nucleoside triphosphate hydrolases"/>
    <property type="match status" value="1"/>
</dbReference>
<dbReference type="Pfam" id="PF00612">
    <property type="entry name" value="IQ"/>
    <property type="match status" value="2"/>
</dbReference>
<keyword evidence="13" id="KW-0804">Transcription</keyword>
<evidence type="ECO:0000256" key="1">
    <source>
        <dbReference type="ARBA" id="ARBA00004123"/>
    </source>
</evidence>
<dbReference type="InterPro" id="IPR000048">
    <property type="entry name" value="IQ_motif_EF-hand-BS"/>
</dbReference>
<evidence type="ECO:0000256" key="12">
    <source>
        <dbReference type="ARBA" id="ARBA00023159"/>
    </source>
</evidence>
<sequence>MTLGTTSQAYGEPSYWDNRYAQETSPFDWYQKYPCLSPLLHLYLPPPPHLHRVLVVGCGNSAFSEGMVDDGYMDVVNVDISSVVIDAMKKKYSNRPQLKYIKMDVRDMSEFEAGSFDVVIDKGTLDSLLCGSNSRLNAAKMLEEVGRVLKDKGVYVLITYGAPSYRLRLLRESWSCTIKLHVIEKLPSKESSGHQKWELTSSIPLDDDGSSLEAALGKNPDVHYIYVCIKAGSVDVVHCYYAHGEDNENFQRRSYWMLHEQLENIVLVHYREVKEGSKLDVSRLLNVDRGSQPGSVPSLEQTHSPVSTLQTSYASSLNSVDWSEQTPYASSPNAVDWNEQTLSSAFEDRDPGKDPGTSSLALTVCGSLPHNALSLAGNKTGLLELSSGHLDTGFLGASSNCSNGQSIGANIHGSSGNLYHMHDQKFIINQLNAADFLTYKLIDARLDGENTVKDVRCGDMISPDDLRVAQEQDCLLLEPHSQDNSSSPEKLPSTAKGDALVGRANNDEAGELKKLDSFGRWMDKEIGGDCDDSLMASNSGNYWNTFDTENEKEVSSASDHMQLNIDSVGPSLSQDQLFSISDFAPDWAYSGIETKVLITGTFLGEKKHSGSLKWCCMFGEIEASAEVLADNVIRCQVPFHAPGRVPLYITCSNRLACSEVRDFEYREKPPEASSSVTVKASPEDEVRFQVRLGKMLDVGSERKWLNCSVFRCDKCELKKNITSLKTKSKISSETVENAVMFYEGYSVVNPGDALIEYLVKGKLYEWLICKVHEGGKGPHILDNEGQGLIHLAAGLGFAWAMDPIVAASVSPNFRDTQGKTALHWAAYYGREEAVIALIRLGASAGAVDDPTSASPGGQTAADLASSRGHKGISGYLAEADLTSHLSSLTLNENSMESAAASIAAEKALETAAQNVLSPRQTDEKHSLRGSLAAVRKSARAAALIHAAFRARSFRHRQLTRSNNNISESSVDLVSLGLLNKVRKVSHFEDYLYSAAAKIQQKYRGWKGRKEFLKIRNRVVKIQAHVRGHQVRKQYKKVVWSVSIVEKAILRWRRKGPGLRGFRMQETIGNVQPDSEKNDEYDFLRIGRKQKFAGVEKALARVQSMVRHPEARDQYMRLVTKFEDSR</sequence>
<dbReference type="PROSITE" id="PS50088">
    <property type="entry name" value="ANK_REPEAT"/>
    <property type="match status" value="1"/>
</dbReference>
<keyword evidence="14" id="KW-0539">Nucleus</keyword>
<dbReference type="CDD" id="cd02440">
    <property type="entry name" value="AdoMet_MTases"/>
    <property type="match status" value="1"/>
</dbReference>
<evidence type="ECO:0000256" key="3">
    <source>
        <dbReference type="ARBA" id="ARBA00022553"/>
    </source>
</evidence>
<dbReference type="SUPFAM" id="SSF53335">
    <property type="entry name" value="S-adenosyl-L-methionine-dependent methyltransferases"/>
    <property type="match status" value="1"/>
</dbReference>
<dbReference type="GO" id="GO:0005516">
    <property type="term" value="F:calmodulin binding"/>
    <property type="evidence" value="ECO:0007669"/>
    <property type="project" value="UniProtKB-KW"/>
</dbReference>
<dbReference type="Gene3D" id="1.25.40.20">
    <property type="entry name" value="Ankyrin repeat-containing domain"/>
    <property type="match status" value="1"/>
</dbReference>
<evidence type="ECO:0000256" key="16">
    <source>
        <dbReference type="SAM" id="MobiDB-lite"/>
    </source>
</evidence>
<dbReference type="AlphaFoldDB" id="A0AAV6KSW1"/>
<dbReference type="PROSITE" id="PS50297">
    <property type="entry name" value="ANK_REP_REGION"/>
    <property type="match status" value="1"/>
</dbReference>
<comment type="similarity">
    <text evidence="2">Belongs to the CAMTA family.</text>
</comment>
<evidence type="ECO:0000256" key="10">
    <source>
        <dbReference type="ARBA" id="ARBA00023054"/>
    </source>
</evidence>
<dbReference type="SMART" id="SM00248">
    <property type="entry name" value="ANK"/>
    <property type="match status" value="2"/>
</dbReference>
<evidence type="ECO:0000256" key="4">
    <source>
        <dbReference type="ARBA" id="ARBA00022737"/>
    </source>
</evidence>
<keyword evidence="5" id="KW-0106">Calcium</keyword>
<dbReference type="InterPro" id="IPR013783">
    <property type="entry name" value="Ig-like_fold"/>
</dbReference>
<dbReference type="PROSITE" id="PS50096">
    <property type="entry name" value="IQ"/>
    <property type="match status" value="3"/>
</dbReference>
<accession>A0AAV6KSW1</accession>
<evidence type="ECO:0000256" key="8">
    <source>
        <dbReference type="ARBA" id="ARBA00023016"/>
    </source>
</evidence>
<dbReference type="EMBL" id="JACTNZ010000004">
    <property type="protein sequence ID" value="KAG5555374.1"/>
    <property type="molecule type" value="Genomic_DNA"/>
</dbReference>
<keyword evidence="8" id="KW-0346">Stress response</keyword>
<reference evidence="18" key="1">
    <citation type="submission" date="2020-08" db="EMBL/GenBank/DDBJ databases">
        <title>Plant Genome Project.</title>
        <authorList>
            <person name="Zhang R.-G."/>
        </authorList>
    </citation>
    <scope>NUCLEOTIDE SEQUENCE</scope>
    <source>
        <strain evidence="18">WSP0</strain>
        <tissue evidence="18">Leaf</tissue>
    </source>
</reference>
<dbReference type="GO" id="GO:0008757">
    <property type="term" value="F:S-adenosylmethionine-dependent methyltransferase activity"/>
    <property type="evidence" value="ECO:0007669"/>
    <property type="project" value="InterPro"/>
</dbReference>
<dbReference type="GO" id="GO:0006357">
    <property type="term" value="P:regulation of transcription by RNA polymerase II"/>
    <property type="evidence" value="ECO:0007669"/>
    <property type="project" value="TreeGrafter"/>
</dbReference>
<evidence type="ECO:0000256" key="14">
    <source>
        <dbReference type="ARBA" id="ARBA00023242"/>
    </source>
</evidence>
<dbReference type="GO" id="GO:0003690">
    <property type="term" value="F:double-stranded DNA binding"/>
    <property type="evidence" value="ECO:0007669"/>
    <property type="project" value="TreeGrafter"/>
</dbReference>